<dbReference type="EMBL" id="CP021121">
    <property type="protein sequence ID" value="ARQ72283.1"/>
    <property type="molecule type" value="Genomic_DNA"/>
</dbReference>
<evidence type="ECO:0000256" key="1">
    <source>
        <dbReference type="ARBA" id="ARBA00011073"/>
    </source>
</evidence>
<dbReference type="Gene3D" id="3.40.50.200">
    <property type="entry name" value="Peptidase S8/S53 domain"/>
    <property type="match status" value="1"/>
</dbReference>
<accession>A0A1W7D5B9</accession>
<dbReference type="PRINTS" id="PR00723">
    <property type="entry name" value="SUBTILISIN"/>
</dbReference>
<dbReference type="SUPFAM" id="SSF52743">
    <property type="entry name" value="Subtilisin-like"/>
    <property type="match status" value="1"/>
</dbReference>
<dbReference type="InterPro" id="IPR000209">
    <property type="entry name" value="Peptidase_S8/S53_dom"/>
</dbReference>
<dbReference type="GO" id="GO:0006508">
    <property type="term" value="P:proteolysis"/>
    <property type="evidence" value="ECO:0007669"/>
    <property type="project" value="UniProtKB-KW"/>
</dbReference>
<dbReference type="AlphaFoldDB" id="A0A1W7D5B9"/>
<dbReference type="PROSITE" id="PS00138">
    <property type="entry name" value="SUBTILASE_SER"/>
    <property type="match status" value="1"/>
</dbReference>
<evidence type="ECO:0000313" key="10">
    <source>
        <dbReference type="EMBL" id="ARQ72283.1"/>
    </source>
</evidence>
<evidence type="ECO:0000259" key="9">
    <source>
        <dbReference type="Pfam" id="PF00082"/>
    </source>
</evidence>
<reference evidence="10 11" key="1">
    <citation type="submission" date="2017-05" db="EMBL/GenBank/DDBJ databases">
        <title>Complete genome sequence of Streptomyces sp. SCSIO 03032 revealed the diverse biosynthetic pathways for its bioactive secondary metabolites.</title>
        <authorList>
            <person name="Ma L."/>
            <person name="Zhu Y."/>
            <person name="Zhang W."/>
            <person name="Zhang G."/>
            <person name="Tian X."/>
            <person name="Zhang S."/>
            <person name="Zhang C."/>
        </authorList>
    </citation>
    <scope>NUCLEOTIDE SEQUENCE [LARGE SCALE GENOMIC DNA]</scope>
    <source>
        <strain evidence="10 11">SCSIO 03032</strain>
    </source>
</reference>
<keyword evidence="2 6" id="KW-0645">Protease</keyword>
<dbReference type="Proteomes" id="UP000194218">
    <property type="component" value="Chromosome"/>
</dbReference>
<keyword evidence="4 6" id="KW-0720">Serine protease</keyword>
<dbReference type="OrthoDB" id="9798386at2"/>
<dbReference type="InterPro" id="IPR017297">
    <property type="entry name" value="Peptidase_S8A_DPH-A"/>
</dbReference>
<dbReference type="PANTHER" id="PTHR43806">
    <property type="entry name" value="PEPTIDASE S8"/>
    <property type="match status" value="1"/>
</dbReference>
<organism evidence="10 11">
    <name type="scientific">Streptomyces marincola</name>
    <dbReference type="NCBI Taxonomy" id="2878388"/>
    <lineage>
        <taxon>Bacteria</taxon>
        <taxon>Bacillati</taxon>
        <taxon>Actinomycetota</taxon>
        <taxon>Actinomycetes</taxon>
        <taxon>Kitasatosporales</taxon>
        <taxon>Streptomycetaceae</taxon>
        <taxon>Streptomyces</taxon>
    </lineage>
</organism>
<evidence type="ECO:0000256" key="2">
    <source>
        <dbReference type="ARBA" id="ARBA00022670"/>
    </source>
</evidence>
<feature type="active site" description="Charge relay system" evidence="5 6">
    <location>
        <position position="417"/>
    </location>
</feature>
<sequence>MAAGATGPAAARPAAADATGAQAAGAGLVTLITGDRVAVDDAGEVTGVIRAPGRESIPLRIFESGPGTHVVPADALPLLAGGTLDRRLFDVTELSREQYRARGGLPLIVTYENDRPRALQDTGGTRLDAINGEAFTVPEGEQASLWDTLTEPAGDPRTLTAAPGIESIGLDGIVTKSLAESVPQIGAPEAWEAGHDGTGTTIAVLDTGIDEQHPDLVGQVVAEENFSDAPDAEDRDGHGTHVASTAAGTGAHSDGAYRGVAPGARLLNGKVLDDFGFGSESGIIAGMEWAVEQGADVVNMSLGGPAGSTIDPMEEAVNTLSATSDTLFVVAAGNSGPAPGTIDSPGAADAALTLGAVDKSDALADFSSVGPRTRDGAVKPDITAPGADIGAAGAENAAIWDYGDPVADGYVAISGTSMATPHAAGAAALLAQANPDWTGEQIKAALTSSARPAEGYSAFQQGAGRVDVPAALAQTVTADPVSLTFGAVPWPHDEAEPVTKELTYSNHGDTDVTLDLAVTGTGPEGAPAPEGMFTLDAAEVTVPAHGTATVRATADTTHGGDLYGTYGTHVTATGENGERVVTAGAVLREEQMFEVTIEATDRDGTPADAWWATLIDSETGSFHDVPAEAGSGTVRVPGGQYQVDATVFQRDEEGADTGVDWLVQPTLSVTEDTAVRADATAAGEISMTLAEEASPLSLVAGYRLDHHGATVYESAWSAGGLPEGFRTAQIAEPGEGWGISGFAAATWERGEVVYHGVHTQEGSFYTGLTDRTETEDLASVTTHVGASLPGTTGVLFTVSSLVPWVGAYEYPLPRSEQVFVDTRDGGWAHDLIQFNANGTYVWGSVSDYVAYEAGSSHEKTLGVGVFGPALGEDDGLVRLGDTLSGRINPFTDGQGNVGDSLYDEASTTLYRDGEEFATAADPLDFVAFELPPEEADYELVTTVGRSPDGPEPIASVSTRVTWSAAFTSAAGPEDGPVRVPAGVVRFTPELALDSTSPAGETVVVPVTVQGADGAPLTVSVSTDGGGTWTEAPVEDGAVRVANPEAGGSVSFRAELGGAAGTVVTQEIIDAYRTA</sequence>
<protein>
    <recommendedName>
        <fullName evidence="9">Peptidase S8/S53 domain-containing protein</fullName>
    </recommendedName>
</protein>
<evidence type="ECO:0000256" key="6">
    <source>
        <dbReference type="PROSITE-ProRule" id="PRU01240"/>
    </source>
</evidence>
<dbReference type="GO" id="GO:0004252">
    <property type="term" value="F:serine-type endopeptidase activity"/>
    <property type="evidence" value="ECO:0007669"/>
    <property type="project" value="UniProtKB-UniRule"/>
</dbReference>
<comment type="similarity">
    <text evidence="1 6 7">Belongs to the peptidase S8 family.</text>
</comment>
<proteinExistence type="inferred from homology"/>
<keyword evidence="11" id="KW-1185">Reference proteome</keyword>
<dbReference type="PANTHER" id="PTHR43806:SF65">
    <property type="entry name" value="SERINE PROTEASE APRX"/>
    <property type="match status" value="1"/>
</dbReference>
<feature type="active site" description="Charge relay system" evidence="5 6">
    <location>
        <position position="206"/>
    </location>
</feature>
<evidence type="ECO:0000256" key="3">
    <source>
        <dbReference type="ARBA" id="ARBA00022801"/>
    </source>
</evidence>
<dbReference type="InterPro" id="IPR050131">
    <property type="entry name" value="Peptidase_S8_subtilisin-like"/>
</dbReference>
<dbReference type="PROSITE" id="PS00136">
    <property type="entry name" value="SUBTILASE_ASP"/>
    <property type="match status" value="1"/>
</dbReference>
<dbReference type="Pfam" id="PF00082">
    <property type="entry name" value="Peptidase_S8"/>
    <property type="match status" value="1"/>
</dbReference>
<dbReference type="InterPro" id="IPR015500">
    <property type="entry name" value="Peptidase_S8_subtilisin-rel"/>
</dbReference>
<gene>
    <name evidence="10" type="ORF">CAG99_11090</name>
</gene>
<name>A0A1W7D5B9_9ACTN</name>
<evidence type="ECO:0000256" key="5">
    <source>
        <dbReference type="PIRSR" id="PIRSR615500-1"/>
    </source>
</evidence>
<dbReference type="KEGG" id="smao:CAG99_11090"/>
<evidence type="ECO:0000256" key="7">
    <source>
        <dbReference type="RuleBase" id="RU003355"/>
    </source>
</evidence>
<dbReference type="PROSITE" id="PS00137">
    <property type="entry name" value="SUBTILASE_HIS"/>
    <property type="match status" value="1"/>
</dbReference>
<feature type="region of interest" description="Disordered" evidence="8">
    <location>
        <begin position="229"/>
        <end position="254"/>
    </location>
</feature>
<dbReference type="PROSITE" id="PS51892">
    <property type="entry name" value="SUBTILASE"/>
    <property type="match status" value="1"/>
</dbReference>
<evidence type="ECO:0000313" key="11">
    <source>
        <dbReference type="Proteomes" id="UP000194218"/>
    </source>
</evidence>
<dbReference type="PIRSF" id="PIRSF037854">
    <property type="entry name" value="Dihydropyridine_esterase"/>
    <property type="match status" value="1"/>
</dbReference>
<dbReference type="InterPro" id="IPR036852">
    <property type="entry name" value="Peptidase_S8/S53_dom_sf"/>
</dbReference>
<dbReference type="InterPro" id="IPR022398">
    <property type="entry name" value="Peptidase_S8_His-AS"/>
</dbReference>
<feature type="domain" description="Peptidase S8/S53" evidence="9">
    <location>
        <begin position="197"/>
        <end position="464"/>
    </location>
</feature>
<feature type="active site" description="Charge relay system" evidence="5 6">
    <location>
        <position position="238"/>
    </location>
</feature>
<keyword evidence="3 6" id="KW-0378">Hydrolase</keyword>
<dbReference type="InterPro" id="IPR023827">
    <property type="entry name" value="Peptidase_S8_Asp-AS"/>
</dbReference>
<dbReference type="InterPro" id="IPR023828">
    <property type="entry name" value="Peptidase_S8_Ser-AS"/>
</dbReference>
<evidence type="ECO:0000256" key="4">
    <source>
        <dbReference type="ARBA" id="ARBA00022825"/>
    </source>
</evidence>
<evidence type="ECO:0000256" key="8">
    <source>
        <dbReference type="SAM" id="MobiDB-lite"/>
    </source>
</evidence>